<sequence>MTVVAAVDSGTGARTVAEAAATLADRSDVPLDVLSVYEESEHEHLVNQALDTGGSLSDEDRLRIATTAAENAAADLDREYDALGRHGKPTVEILEHASDVDAEYIVIGGRQRSPVGKALFGSVTQSVLLEADRPVVVVPEPPEES</sequence>
<accession>L0K104</accession>
<keyword evidence="4" id="KW-1185">Reference proteome</keyword>
<dbReference type="Gene3D" id="3.40.50.620">
    <property type="entry name" value="HUPs"/>
    <property type="match status" value="1"/>
</dbReference>
<dbReference type="InterPro" id="IPR014729">
    <property type="entry name" value="Rossmann-like_a/b/a_fold"/>
</dbReference>
<dbReference type="SUPFAM" id="SSF52402">
    <property type="entry name" value="Adenine nucleotide alpha hydrolases-like"/>
    <property type="match status" value="1"/>
</dbReference>
<dbReference type="HOGENOM" id="CLU_049301_19_1_2"/>
<evidence type="ECO:0000259" key="2">
    <source>
        <dbReference type="Pfam" id="PF00582"/>
    </source>
</evidence>
<reference evidence="3 4" key="1">
    <citation type="submission" date="2012-11" db="EMBL/GenBank/DDBJ databases">
        <title>FINISHED of Natronococcus occultus SP4, DSM 3396.</title>
        <authorList>
            <consortium name="DOE Joint Genome Institute"/>
            <person name="Eisen J."/>
            <person name="Huntemann M."/>
            <person name="Wei C.-L."/>
            <person name="Han J."/>
            <person name="Detter J.C."/>
            <person name="Han C."/>
            <person name="Tapia R."/>
            <person name="Chen A."/>
            <person name="Kyrpides N."/>
            <person name="Mavromatis K."/>
            <person name="Markowitz V."/>
            <person name="Szeto E."/>
            <person name="Ivanova N."/>
            <person name="Mikhailova N."/>
            <person name="Ovchinnikova G."/>
            <person name="Pagani I."/>
            <person name="Pati A."/>
            <person name="Goodwin L."/>
            <person name="Nordberg H.P."/>
            <person name="Cantor M.N."/>
            <person name="Hua S.X."/>
            <person name="Woyke T."/>
            <person name="Eisen J."/>
            <person name="Klenk H.-P."/>
            <person name="Klenk H.-P."/>
        </authorList>
    </citation>
    <scope>NUCLEOTIDE SEQUENCE [LARGE SCALE GENOMIC DNA]</scope>
    <source>
        <strain evidence="3 4">SP4</strain>
    </source>
</reference>
<dbReference type="KEGG" id="nou:Natoc_2925"/>
<dbReference type="RefSeq" id="WP_015322120.1">
    <property type="nucleotide sequence ID" value="NC_019974.1"/>
</dbReference>
<dbReference type="PANTHER" id="PTHR46268">
    <property type="entry name" value="STRESS RESPONSE PROTEIN NHAX"/>
    <property type="match status" value="1"/>
</dbReference>
<proteinExistence type="inferred from homology"/>
<evidence type="ECO:0000313" key="4">
    <source>
        <dbReference type="Proteomes" id="UP000010878"/>
    </source>
</evidence>
<organism evidence="3 4">
    <name type="scientific">Natronococcus occultus SP4</name>
    <dbReference type="NCBI Taxonomy" id="694430"/>
    <lineage>
        <taxon>Archaea</taxon>
        <taxon>Methanobacteriati</taxon>
        <taxon>Methanobacteriota</taxon>
        <taxon>Stenosarchaea group</taxon>
        <taxon>Halobacteria</taxon>
        <taxon>Halobacteriales</taxon>
        <taxon>Natrialbaceae</taxon>
        <taxon>Natronococcus</taxon>
    </lineage>
</organism>
<feature type="domain" description="UspA" evidence="2">
    <location>
        <begin position="2"/>
        <end position="139"/>
    </location>
</feature>
<name>L0K104_9EURY</name>
<evidence type="ECO:0000313" key="3">
    <source>
        <dbReference type="EMBL" id="AGB38681.1"/>
    </source>
</evidence>
<evidence type="ECO:0000256" key="1">
    <source>
        <dbReference type="ARBA" id="ARBA00008791"/>
    </source>
</evidence>
<dbReference type="OrthoDB" id="307404at2157"/>
<comment type="similarity">
    <text evidence="1">Belongs to the universal stress protein A family.</text>
</comment>
<dbReference type="InterPro" id="IPR006015">
    <property type="entry name" value="Universal_stress_UspA"/>
</dbReference>
<dbReference type="CDD" id="cd00293">
    <property type="entry name" value="USP-like"/>
    <property type="match status" value="1"/>
</dbReference>
<dbReference type="PANTHER" id="PTHR46268:SF6">
    <property type="entry name" value="UNIVERSAL STRESS PROTEIN UP12"/>
    <property type="match status" value="1"/>
</dbReference>
<dbReference type="PRINTS" id="PR01438">
    <property type="entry name" value="UNVRSLSTRESS"/>
</dbReference>
<dbReference type="InterPro" id="IPR006016">
    <property type="entry name" value="UspA"/>
</dbReference>
<dbReference type="EMBL" id="CP003929">
    <property type="protein sequence ID" value="AGB38681.1"/>
    <property type="molecule type" value="Genomic_DNA"/>
</dbReference>
<dbReference type="Proteomes" id="UP000010878">
    <property type="component" value="Chromosome"/>
</dbReference>
<dbReference type="eggNOG" id="arCOG03050">
    <property type="taxonomic scope" value="Archaea"/>
</dbReference>
<dbReference type="Pfam" id="PF00582">
    <property type="entry name" value="Usp"/>
    <property type="match status" value="1"/>
</dbReference>
<dbReference type="GeneID" id="14403312"/>
<gene>
    <name evidence="3" type="ORF">Natoc_2925</name>
</gene>
<dbReference type="AlphaFoldDB" id="L0K104"/>
<protein>
    <submittedName>
        <fullName evidence="3">Universal stress protein UspA-like protein</fullName>
    </submittedName>
</protein>